<dbReference type="InterPro" id="IPR011051">
    <property type="entry name" value="RmlC_Cupin_sf"/>
</dbReference>
<sequence>MVDATGYVVAPGAGNTWNMEPGRPAVFKLLSQDTGCSIAVFEETVPAGAGTPLHRHRNSDEVLLVQRGEFSFRLGETQMQVSAGAWVFIPRGSIHGWRNIGAEEGQLANIFAPATDAAAFEEMRMQGRPVPEIDPAVRDEIFQRNGYEFITWDWS</sequence>
<protein>
    <submittedName>
        <fullName evidence="2">Cupin domain-containing protein</fullName>
    </submittedName>
</protein>
<feature type="domain" description="Cupin type-2" evidence="1">
    <location>
        <begin position="42"/>
        <end position="108"/>
    </location>
</feature>
<dbReference type="InterPro" id="IPR014710">
    <property type="entry name" value="RmlC-like_jellyroll"/>
</dbReference>
<dbReference type="InterPro" id="IPR013096">
    <property type="entry name" value="Cupin_2"/>
</dbReference>
<dbReference type="PANTHER" id="PTHR36440:SF1">
    <property type="entry name" value="PUTATIVE (AFU_ORTHOLOGUE AFUA_8G07350)-RELATED"/>
    <property type="match status" value="1"/>
</dbReference>
<reference evidence="2 3" key="1">
    <citation type="submission" date="2021-01" db="EMBL/GenBank/DDBJ databases">
        <title>Genome seq and assembly of Devosia sp. G19.</title>
        <authorList>
            <person name="Chhetri G."/>
        </authorList>
    </citation>
    <scope>NUCLEOTIDE SEQUENCE [LARGE SCALE GENOMIC DNA]</scope>
    <source>
        <strain evidence="2 3">G19</strain>
    </source>
</reference>
<dbReference type="PANTHER" id="PTHR36440">
    <property type="entry name" value="PUTATIVE (AFU_ORTHOLOGUE AFUA_8G07350)-RELATED"/>
    <property type="match status" value="1"/>
</dbReference>
<accession>A0ABX7BST2</accession>
<name>A0ABX7BST2_9HYPH</name>
<dbReference type="EMBL" id="CP068047">
    <property type="protein sequence ID" value="QQR34968.1"/>
    <property type="molecule type" value="Genomic_DNA"/>
</dbReference>
<evidence type="ECO:0000313" key="2">
    <source>
        <dbReference type="EMBL" id="QQR34968.1"/>
    </source>
</evidence>
<proteinExistence type="predicted"/>
<gene>
    <name evidence="2" type="ORF">JI749_11315</name>
</gene>
<dbReference type="Gene3D" id="2.60.120.10">
    <property type="entry name" value="Jelly Rolls"/>
    <property type="match status" value="1"/>
</dbReference>
<organism evidence="2 3">
    <name type="scientific">Devosia oryziradicis</name>
    <dbReference type="NCBI Taxonomy" id="2801335"/>
    <lineage>
        <taxon>Bacteria</taxon>
        <taxon>Pseudomonadati</taxon>
        <taxon>Pseudomonadota</taxon>
        <taxon>Alphaproteobacteria</taxon>
        <taxon>Hyphomicrobiales</taxon>
        <taxon>Devosiaceae</taxon>
        <taxon>Devosia</taxon>
    </lineage>
</organism>
<evidence type="ECO:0000259" key="1">
    <source>
        <dbReference type="Pfam" id="PF07883"/>
    </source>
</evidence>
<keyword evidence="3" id="KW-1185">Reference proteome</keyword>
<dbReference type="Pfam" id="PF07883">
    <property type="entry name" value="Cupin_2"/>
    <property type="match status" value="1"/>
</dbReference>
<dbReference type="InterPro" id="IPR053146">
    <property type="entry name" value="QDO-like"/>
</dbReference>
<evidence type="ECO:0000313" key="3">
    <source>
        <dbReference type="Proteomes" id="UP000595460"/>
    </source>
</evidence>
<dbReference type="SUPFAM" id="SSF51182">
    <property type="entry name" value="RmlC-like cupins"/>
    <property type="match status" value="1"/>
</dbReference>
<dbReference type="RefSeq" id="WP_201653667.1">
    <property type="nucleotide sequence ID" value="NZ_CP068047.1"/>
</dbReference>
<dbReference type="Proteomes" id="UP000595460">
    <property type="component" value="Chromosome"/>
</dbReference>